<sequence length="188" mass="22175">MIKKKIQQVAIKHFYEYGYEGAKMAQIAKDLDIKKQSLSYHFNTKRDLFIEVYSKVIEEEILYIQNFFKNQSNISPKEKLLSYLKEITLRTHVKPNTAFLQRTSYSAPLEIEAFVATQYLTYFYTLKNEVRKVFEEETFSYSSDDCTLGYITLFDGLIVHLLYNTNQSLEYSLDVSFNIFWNGISPKI</sequence>
<dbReference type="InterPro" id="IPR001647">
    <property type="entry name" value="HTH_TetR"/>
</dbReference>
<protein>
    <submittedName>
        <fullName evidence="4">TetR/AcrR family transcriptional regulator</fullName>
    </submittedName>
</protein>
<dbReference type="RefSeq" id="WP_151571806.1">
    <property type="nucleotide sequence ID" value="NZ_WBOT01000001.1"/>
</dbReference>
<evidence type="ECO:0000259" key="3">
    <source>
        <dbReference type="PROSITE" id="PS50977"/>
    </source>
</evidence>
<evidence type="ECO:0000313" key="4">
    <source>
        <dbReference type="EMBL" id="KAB2335122.1"/>
    </source>
</evidence>
<dbReference type="Gene3D" id="1.10.10.60">
    <property type="entry name" value="Homeodomain-like"/>
    <property type="match status" value="1"/>
</dbReference>
<feature type="domain" description="HTH tetR-type" evidence="3">
    <location>
        <begin position="1"/>
        <end position="60"/>
    </location>
</feature>
<dbReference type="SUPFAM" id="SSF46689">
    <property type="entry name" value="Homeodomain-like"/>
    <property type="match status" value="1"/>
</dbReference>
<evidence type="ECO:0000256" key="1">
    <source>
        <dbReference type="ARBA" id="ARBA00023125"/>
    </source>
</evidence>
<proteinExistence type="predicted"/>
<keyword evidence="1 2" id="KW-0238">DNA-binding</keyword>
<dbReference type="AlphaFoldDB" id="A0A7V7RQB1"/>
<dbReference type="Gene3D" id="1.10.357.10">
    <property type="entry name" value="Tetracycline Repressor, domain 2"/>
    <property type="match status" value="1"/>
</dbReference>
<accession>A0A7V7RQB1</accession>
<dbReference type="Proteomes" id="UP000441354">
    <property type="component" value="Unassembled WGS sequence"/>
</dbReference>
<evidence type="ECO:0000256" key="2">
    <source>
        <dbReference type="PROSITE-ProRule" id="PRU00335"/>
    </source>
</evidence>
<dbReference type="Pfam" id="PF00440">
    <property type="entry name" value="TetR_N"/>
    <property type="match status" value="1"/>
</dbReference>
<dbReference type="PROSITE" id="PS50977">
    <property type="entry name" value="HTH_TETR_2"/>
    <property type="match status" value="1"/>
</dbReference>
<evidence type="ECO:0000313" key="5">
    <source>
        <dbReference type="Proteomes" id="UP000441354"/>
    </source>
</evidence>
<name>A0A7V7RQB1_9BACI</name>
<gene>
    <name evidence="4" type="ORF">F7732_00680</name>
</gene>
<dbReference type="InterPro" id="IPR009057">
    <property type="entry name" value="Homeodomain-like_sf"/>
</dbReference>
<comment type="caution">
    <text evidence="4">The sequence shown here is derived from an EMBL/GenBank/DDBJ whole genome shotgun (WGS) entry which is preliminary data.</text>
</comment>
<dbReference type="GO" id="GO:0003677">
    <property type="term" value="F:DNA binding"/>
    <property type="evidence" value="ECO:0007669"/>
    <property type="project" value="UniProtKB-UniRule"/>
</dbReference>
<keyword evidence="5" id="KW-1185">Reference proteome</keyword>
<feature type="DNA-binding region" description="H-T-H motif" evidence="2">
    <location>
        <begin position="23"/>
        <end position="42"/>
    </location>
</feature>
<reference evidence="4 5" key="1">
    <citation type="journal article" date="2014" name="Arch. Microbiol.">
        <title>Bacillus mesophilum sp. nov., strain IITR-54T, a novel 4-chlorobiphenyl dechlorinating bacterium.</title>
        <authorList>
            <person name="Manickam N."/>
            <person name="Singh N.K."/>
            <person name="Bajaj A."/>
            <person name="Kumar R.M."/>
            <person name="Kaur G."/>
            <person name="Kaur N."/>
            <person name="Bala M."/>
            <person name="Kumar A."/>
            <person name="Mayilraj S."/>
        </authorList>
    </citation>
    <scope>NUCLEOTIDE SEQUENCE [LARGE SCALE GENOMIC DNA]</scope>
    <source>
        <strain evidence="4 5">IITR-54</strain>
    </source>
</reference>
<dbReference type="OrthoDB" id="509229at2"/>
<dbReference type="EMBL" id="WBOT01000001">
    <property type="protein sequence ID" value="KAB2335122.1"/>
    <property type="molecule type" value="Genomic_DNA"/>
</dbReference>
<organism evidence="4 5">
    <name type="scientific">Bacillus mesophilum</name>
    <dbReference type="NCBI Taxonomy" id="1071718"/>
    <lineage>
        <taxon>Bacteria</taxon>
        <taxon>Bacillati</taxon>
        <taxon>Bacillota</taxon>
        <taxon>Bacilli</taxon>
        <taxon>Bacillales</taxon>
        <taxon>Bacillaceae</taxon>
        <taxon>Bacillus</taxon>
    </lineage>
</organism>